<dbReference type="PANTHER" id="PTHR44688">
    <property type="entry name" value="DNA-BINDING TRANSCRIPTIONAL ACTIVATOR DEVR_DOSR"/>
    <property type="match status" value="1"/>
</dbReference>
<keyword evidence="5" id="KW-0472">Membrane</keyword>
<evidence type="ECO:0000256" key="2">
    <source>
        <dbReference type="ARBA" id="ARBA00023125"/>
    </source>
</evidence>
<keyword evidence="5" id="KW-1133">Transmembrane helix</keyword>
<keyword evidence="5" id="KW-0812">Transmembrane</keyword>
<keyword evidence="2" id="KW-0238">DNA-binding</keyword>
<protein>
    <recommendedName>
        <fullName evidence="6">HTH luxR-type domain-containing protein</fullName>
    </recommendedName>
</protein>
<evidence type="ECO:0000256" key="5">
    <source>
        <dbReference type="SAM" id="Phobius"/>
    </source>
</evidence>
<evidence type="ECO:0000313" key="7">
    <source>
        <dbReference type="EMBL" id="MVN59470.1"/>
    </source>
</evidence>
<evidence type="ECO:0000256" key="4">
    <source>
        <dbReference type="SAM" id="MobiDB-lite"/>
    </source>
</evidence>
<feature type="compositionally biased region" description="Basic and acidic residues" evidence="4">
    <location>
        <begin position="20"/>
        <end position="37"/>
    </location>
</feature>
<dbReference type="Proteomes" id="UP000488839">
    <property type="component" value="Unassembled WGS sequence"/>
</dbReference>
<keyword evidence="1" id="KW-0805">Transcription regulation</keyword>
<dbReference type="EMBL" id="WPOO01000018">
    <property type="protein sequence ID" value="MVN59470.1"/>
    <property type="molecule type" value="Genomic_DNA"/>
</dbReference>
<comment type="caution">
    <text evidence="7">The sequence shown here is derived from an EMBL/GenBank/DDBJ whole genome shotgun (WGS) entry which is preliminary data.</text>
</comment>
<evidence type="ECO:0000259" key="6">
    <source>
        <dbReference type="PROSITE" id="PS50043"/>
    </source>
</evidence>
<feature type="transmembrane region" description="Helical" evidence="5">
    <location>
        <begin position="227"/>
        <end position="250"/>
    </location>
</feature>
<keyword evidence="3" id="KW-0804">Transcription</keyword>
<gene>
    <name evidence="7" type="ORF">GO707_09580</name>
</gene>
<dbReference type="Gene3D" id="1.10.10.10">
    <property type="entry name" value="Winged helix-like DNA-binding domain superfamily/Winged helix DNA-binding domain"/>
    <property type="match status" value="1"/>
</dbReference>
<feature type="domain" description="HTH luxR-type" evidence="6">
    <location>
        <begin position="546"/>
        <end position="611"/>
    </location>
</feature>
<dbReference type="PROSITE" id="PS50043">
    <property type="entry name" value="HTH_LUXR_2"/>
    <property type="match status" value="1"/>
</dbReference>
<dbReference type="AlphaFoldDB" id="A0A7K1T7T7"/>
<organism evidence="7 8">
    <name type="scientific">Adlercreutzia rubneri</name>
    <dbReference type="NCBI Taxonomy" id="2916441"/>
    <lineage>
        <taxon>Bacteria</taxon>
        <taxon>Bacillati</taxon>
        <taxon>Actinomycetota</taxon>
        <taxon>Coriobacteriia</taxon>
        <taxon>Eggerthellales</taxon>
        <taxon>Eggerthellaceae</taxon>
        <taxon>Adlercreutzia</taxon>
    </lineage>
</organism>
<dbReference type="PANTHER" id="PTHR44688:SF16">
    <property type="entry name" value="DNA-BINDING TRANSCRIPTIONAL ACTIVATOR DEVR_DOSR"/>
    <property type="match status" value="1"/>
</dbReference>
<keyword evidence="8" id="KW-1185">Reference proteome</keyword>
<feature type="transmembrane region" description="Helical" evidence="5">
    <location>
        <begin position="466"/>
        <end position="488"/>
    </location>
</feature>
<evidence type="ECO:0000256" key="3">
    <source>
        <dbReference type="ARBA" id="ARBA00023163"/>
    </source>
</evidence>
<dbReference type="GO" id="GO:0003677">
    <property type="term" value="F:DNA binding"/>
    <property type="evidence" value="ECO:0007669"/>
    <property type="project" value="UniProtKB-KW"/>
</dbReference>
<feature type="transmembrane region" description="Helical" evidence="5">
    <location>
        <begin position="160"/>
        <end position="178"/>
    </location>
</feature>
<dbReference type="SMART" id="SM00421">
    <property type="entry name" value="HTH_LUXR"/>
    <property type="match status" value="1"/>
</dbReference>
<feature type="transmembrane region" description="Helical" evidence="5">
    <location>
        <begin position="374"/>
        <end position="395"/>
    </location>
</feature>
<feature type="transmembrane region" description="Helical" evidence="5">
    <location>
        <begin position="407"/>
        <end position="425"/>
    </location>
</feature>
<proteinExistence type="predicted"/>
<feature type="region of interest" description="Disordered" evidence="4">
    <location>
        <begin position="1"/>
        <end position="38"/>
    </location>
</feature>
<reference evidence="7 8" key="1">
    <citation type="submission" date="2019-11" db="EMBL/GenBank/DDBJ databases">
        <title>Whole genome shotgun sequencing (WGS) data from Adlercreutzia equolifaciens ResAG-91, Eggerthella lenta MRI-F36, MRI-F37, MRI-F40, ResAG-49, ResAG-88, ResAG-121, ResAG-145, and Gordonibacter sp. ResAG-5, ResAG-26, ResAG-43, ResAG-50, ResAG-59.</title>
        <authorList>
            <person name="Stoll D.A."/>
            <person name="Danylec N."/>
            <person name="Franz C.M.A.P."/>
            <person name="Huch M."/>
        </authorList>
    </citation>
    <scope>NUCLEOTIDE SEQUENCE [LARGE SCALE GENOMIC DNA]</scope>
    <source>
        <strain evidence="7 8">ResAG-91</strain>
    </source>
</reference>
<dbReference type="PRINTS" id="PR00038">
    <property type="entry name" value="HTHLUXR"/>
</dbReference>
<feature type="transmembrane region" description="Helical" evidence="5">
    <location>
        <begin position="199"/>
        <end position="221"/>
    </location>
</feature>
<dbReference type="SUPFAM" id="SSF46894">
    <property type="entry name" value="C-terminal effector domain of the bipartite response regulators"/>
    <property type="match status" value="1"/>
</dbReference>
<dbReference type="GO" id="GO:0006355">
    <property type="term" value="P:regulation of DNA-templated transcription"/>
    <property type="evidence" value="ECO:0007669"/>
    <property type="project" value="InterPro"/>
</dbReference>
<sequence length="612" mass="66545">MAAFSARPQSTMHGPAAPIHTDEVVKWDKSPSPREGEFSIFPGRLRKKISAPHGCTTYNGEGSQWMERAREARIMAETQSSDEVPDMEEREGKRGRCMAGAPNVAAPTREPFLVVTLDGAKARLLVGLAAFVSWTNLLICFEGLLRDTVIYGGGVVRDPFFVAACVLAVAGLIVAALWPGPRKRVAEEGEGRPRRWRRFLAAAAVLGAACAVGGVALSALATSNGPGMWLLAMVLGAGAGCFIAVFTLAWGSVIAVFDMREILVALCAALCVQWVPFVAVGFMGAVAKGALAGVLPLLSWWCLRGFGDELSEIVSAVAIRPASTMRPTVPAGADVGSDHVTARLSGALFCFAFTVEFVWTCNVVMTSEPLDEGLFWLVYVCVLGAAILVMGVILGLMERWRAYRMELFYRAAFALAVMGSVALPLSYHHLFFSYAVVYVAYALISATMWILAWAVVFMRKLAPRRVIGCVFGLQFLALPCGFAAAKLMQWYAAGHIGAELLPYVGFAAVTVLVVAYVFVLPERTLLLLSPRLLKLSHESLDDRCRDVAAAFGLTEREYEIFMLLARGRDAGYIEKTLFISRNTVNTHRKNLYRKLGIHTQQELLSLIEDSLS</sequence>
<evidence type="ECO:0000256" key="1">
    <source>
        <dbReference type="ARBA" id="ARBA00023015"/>
    </source>
</evidence>
<feature type="transmembrane region" description="Helical" evidence="5">
    <location>
        <begin position="500"/>
        <end position="521"/>
    </location>
</feature>
<accession>A0A7K1T7T7</accession>
<feature type="transmembrane region" description="Helical" evidence="5">
    <location>
        <begin position="262"/>
        <end position="287"/>
    </location>
</feature>
<dbReference type="InterPro" id="IPR036388">
    <property type="entry name" value="WH-like_DNA-bd_sf"/>
</dbReference>
<feature type="transmembrane region" description="Helical" evidence="5">
    <location>
        <begin position="124"/>
        <end position="145"/>
    </location>
</feature>
<dbReference type="InterPro" id="IPR000792">
    <property type="entry name" value="Tscrpt_reg_LuxR_C"/>
</dbReference>
<dbReference type="Pfam" id="PF00196">
    <property type="entry name" value="GerE"/>
    <property type="match status" value="1"/>
</dbReference>
<feature type="transmembrane region" description="Helical" evidence="5">
    <location>
        <begin position="431"/>
        <end position="454"/>
    </location>
</feature>
<dbReference type="InterPro" id="IPR016032">
    <property type="entry name" value="Sig_transdc_resp-reg_C-effctor"/>
</dbReference>
<dbReference type="CDD" id="cd06170">
    <property type="entry name" value="LuxR_C_like"/>
    <property type="match status" value="1"/>
</dbReference>
<name>A0A7K1T7T7_9ACTN</name>
<evidence type="ECO:0000313" key="8">
    <source>
        <dbReference type="Proteomes" id="UP000488839"/>
    </source>
</evidence>